<dbReference type="AlphaFoldDB" id="A0A0J7Z2T0"/>
<evidence type="ECO:0000256" key="3">
    <source>
        <dbReference type="SAM" id="Phobius"/>
    </source>
</evidence>
<feature type="coiled-coil region" evidence="1">
    <location>
        <begin position="164"/>
        <end position="191"/>
    </location>
</feature>
<dbReference type="InterPro" id="IPR036737">
    <property type="entry name" value="OmpA-like_sf"/>
</dbReference>
<accession>A0A0J7Z2T0</accession>
<keyword evidence="3" id="KW-1133">Transmembrane helix</keyword>
<evidence type="ECO:0008006" key="6">
    <source>
        <dbReference type="Google" id="ProtNLM"/>
    </source>
</evidence>
<dbReference type="InterPro" id="IPR011990">
    <property type="entry name" value="TPR-like_helical_dom_sf"/>
</dbReference>
<name>A0A0J7Z2T0_STRVR</name>
<organism evidence="4 5">
    <name type="scientific">Streptomyces viridochromogenes</name>
    <dbReference type="NCBI Taxonomy" id="1938"/>
    <lineage>
        <taxon>Bacteria</taxon>
        <taxon>Bacillati</taxon>
        <taxon>Actinomycetota</taxon>
        <taxon>Actinomycetes</taxon>
        <taxon>Kitasatosporales</taxon>
        <taxon>Streptomycetaceae</taxon>
        <taxon>Streptomyces</taxon>
    </lineage>
</organism>
<evidence type="ECO:0000313" key="4">
    <source>
        <dbReference type="EMBL" id="KMS70341.1"/>
    </source>
</evidence>
<dbReference type="PATRIC" id="fig|1938.3.peg.6428"/>
<protein>
    <recommendedName>
        <fullName evidence="6">OmpA-like domain-containing protein</fullName>
    </recommendedName>
</protein>
<feature type="transmembrane region" description="Helical" evidence="3">
    <location>
        <begin position="127"/>
        <end position="145"/>
    </location>
</feature>
<reference evidence="4 5" key="1">
    <citation type="submission" date="2015-06" db="EMBL/GenBank/DDBJ databases">
        <authorList>
            <person name="Ju K.-S."/>
            <person name="Doroghazi J.R."/>
            <person name="Metcalf W.W."/>
        </authorList>
    </citation>
    <scope>NUCLEOTIDE SEQUENCE [LARGE SCALE GENOMIC DNA]</scope>
    <source>
        <strain evidence="4 5">NRRL 3414</strain>
    </source>
</reference>
<dbReference type="Gene3D" id="3.30.1330.60">
    <property type="entry name" value="OmpA-like domain"/>
    <property type="match status" value="1"/>
</dbReference>
<dbReference type="EMBL" id="LFNT01000050">
    <property type="protein sequence ID" value="KMS70341.1"/>
    <property type="molecule type" value="Genomic_DNA"/>
</dbReference>
<dbReference type="Proteomes" id="UP000037432">
    <property type="component" value="Unassembled WGS sequence"/>
</dbReference>
<keyword evidence="3" id="KW-0812">Transmembrane</keyword>
<evidence type="ECO:0000256" key="2">
    <source>
        <dbReference type="SAM" id="MobiDB-lite"/>
    </source>
</evidence>
<dbReference type="Gene3D" id="1.25.40.1040">
    <property type="match status" value="1"/>
</dbReference>
<sequence>MTATELARQTVPEPRTDRDPGTELRAELVVARAAAAARSGDLDAALRELDRYDDDPAVTRHRDVTDLRARVHAQRGELAEAERCWRQLLDEHPRDESAAAGLARVRRFRRRGPAAALGRARHRLRPAVAVVLCAGAVTAATWGLATRLPSGTGEPRSDSAAVARAAEQDVRQELTEERERAAAEAEDRRTKALDALALEVRTPGTRVERHEDSVEVVFDQGLFSEAAELTDTGAARLALLGERLAGRQQLRVEVLGHIAQVPDAPASGGSVTSLWRAMAAARALSDASGRPLTGFSVASAEQRDAPHDTDAANRTVTVLLTPQTAP</sequence>
<dbReference type="SUPFAM" id="SSF48452">
    <property type="entry name" value="TPR-like"/>
    <property type="match status" value="1"/>
</dbReference>
<comment type="caution">
    <text evidence="4">The sequence shown here is derived from an EMBL/GenBank/DDBJ whole genome shotgun (WGS) entry which is preliminary data.</text>
</comment>
<dbReference type="OrthoDB" id="5146906at2"/>
<feature type="compositionally biased region" description="Basic and acidic residues" evidence="2">
    <location>
        <begin position="14"/>
        <end position="23"/>
    </location>
</feature>
<dbReference type="RefSeq" id="WP_048584921.1">
    <property type="nucleotide sequence ID" value="NZ_LFNT01000050.1"/>
</dbReference>
<gene>
    <name evidence="4" type="ORF">ACM01_32100</name>
</gene>
<evidence type="ECO:0000256" key="1">
    <source>
        <dbReference type="SAM" id="Coils"/>
    </source>
</evidence>
<keyword evidence="3" id="KW-0472">Membrane</keyword>
<feature type="region of interest" description="Disordered" evidence="2">
    <location>
        <begin position="1"/>
        <end position="23"/>
    </location>
</feature>
<proteinExistence type="predicted"/>
<keyword evidence="1" id="KW-0175">Coiled coil</keyword>
<evidence type="ECO:0000313" key="5">
    <source>
        <dbReference type="Proteomes" id="UP000037432"/>
    </source>
</evidence>